<feature type="compositionally biased region" description="Basic and acidic residues" evidence="6">
    <location>
        <begin position="411"/>
        <end position="427"/>
    </location>
</feature>
<evidence type="ECO:0000313" key="8">
    <source>
        <dbReference type="RefSeq" id="XP_013180980.1"/>
    </source>
</evidence>
<dbReference type="Proteomes" id="UP000694872">
    <property type="component" value="Unplaced"/>
</dbReference>
<dbReference type="InterPro" id="IPR000504">
    <property type="entry name" value="RRM_dom"/>
</dbReference>
<accession>A0AAJ6ZX39</accession>
<dbReference type="InterPro" id="IPR034257">
    <property type="entry name" value="Acinus_RRM"/>
</dbReference>
<dbReference type="RefSeq" id="XP_013180980.1">
    <property type="nucleotide sequence ID" value="XM_013325526.1"/>
</dbReference>
<dbReference type="SUPFAM" id="SSF53474">
    <property type="entry name" value="alpha/beta-Hydrolases"/>
    <property type="match status" value="1"/>
</dbReference>
<feature type="compositionally biased region" description="Basic and acidic residues" evidence="6">
    <location>
        <begin position="795"/>
        <end position="810"/>
    </location>
</feature>
<feature type="compositionally biased region" description="Basic and acidic residues" evidence="6">
    <location>
        <begin position="343"/>
        <end position="362"/>
    </location>
</feature>
<dbReference type="GO" id="GO:0003723">
    <property type="term" value="F:RNA binding"/>
    <property type="evidence" value="ECO:0007669"/>
    <property type="project" value="UniProtKB-UniRule"/>
</dbReference>
<dbReference type="PROSITE" id="PS50102">
    <property type="entry name" value="RRM"/>
    <property type="match status" value="1"/>
</dbReference>
<evidence type="ECO:0000256" key="6">
    <source>
        <dbReference type="SAM" id="MobiDB-lite"/>
    </source>
</evidence>
<dbReference type="InterPro" id="IPR001375">
    <property type="entry name" value="Peptidase_S9_cat"/>
</dbReference>
<feature type="compositionally biased region" description="Basic and acidic residues" evidence="6">
    <location>
        <begin position="275"/>
        <end position="304"/>
    </location>
</feature>
<feature type="compositionally biased region" description="Polar residues" evidence="6">
    <location>
        <begin position="197"/>
        <end position="207"/>
    </location>
</feature>
<dbReference type="CTD" id="100270778"/>
<dbReference type="Pfam" id="PF16294">
    <property type="entry name" value="RSB_motif"/>
    <property type="match status" value="1"/>
</dbReference>
<feature type="compositionally biased region" description="Basic and acidic residues" evidence="6">
    <location>
        <begin position="440"/>
        <end position="472"/>
    </location>
</feature>
<dbReference type="PANTHER" id="PTHR11731">
    <property type="entry name" value="PROTEASE FAMILY S9B,C DIPEPTIDYL-PEPTIDASE IV-RELATED"/>
    <property type="match status" value="1"/>
</dbReference>
<evidence type="ECO:0000256" key="3">
    <source>
        <dbReference type="ARBA" id="ARBA00023180"/>
    </source>
</evidence>
<feature type="compositionally biased region" description="Basic and acidic residues" evidence="6">
    <location>
        <begin position="495"/>
        <end position="505"/>
    </location>
</feature>
<dbReference type="PANTHER" id="PTHR11731:SF154">
    <property type="entry name" value="VENOM DIPEPTIDYL PEPTIDASE 4-LIKE PROTEIN"/>
    <property type="match status" value="1"/>
</dbReference>
<feature type="compositionally biased region" description="Basic and acidic residues" evidence="6">
    <location>
        <begin position="369"/>
        <end position="403"/>
    </location>
</feature>
<evidence type="ECO:0000259" key="7">
    <source>
        <dbReference type="PROSITE" id="PS50102"/>
    </source>
</evidence>
<dbReference type="Gene3D" id="2.140.10.30">
    <property type="entry name" value="Dipeptidylpeptidase IV, N-terminal domain"/>
    <property type="match status" value="1"/>
</dbReference>
<dbReference type="SUPFAM" id="SSF54928">
    <property type="entry name" value="RNA-binding domain, RBD"/>
    <property type="match status" value="1"/>
</dbReference>
<keyword evidence="2 5" id="KW-0694">RNA-binding</keyword>
<dbReference type="GeneID" id="106127448"/>
<dbReference type="GO" id="GO:0005886">
    <property type="term" value="C:plasma membrane"/>
    <property type="evidence" value="ECO:0007669"/>
    <property type="project" value="TreeGrafter"/>
</dbReference>
<evidence type="ECO:0000256" key="1">
    <source>
        <dbReference type="ARBA" id="ARBA00010036"/>
    </source>
</evidence>
<dbReference type="SUPFAM" id="SSF82171">
    <property type="entry name" value="DPP6 N-terminal domain-like"/>
    <property type="match status" value="1"/>
</dbReference>
<dbReference type="InterPro" id="IPR012677">
    <property type="entry name" value="Nucleotide-bd_a/b_plait_sf"/>
</dbReference>
<dbReference type="KEGG" id="pxu:106127448"/>
<feature type="compositionally biased region" description="Basic and acidic residues" evidence="6">
    <location>
        <begin position="818"/>
        <end position="832"/>
    </location>
</feature>
<feature type="region of interest" description="Disordered" evidence="6">
    <location>
        <begin position="795"/>
        <end position="832"/>
    </location>
</feature>
<proteinExistence type="inferred from homology"/>
<protein>
    <recommendedName>
        <fullName evidence="4">Venom dipeptidyl peptidase 4</fullName>
    </recommendedName>
</protein>
<evidence type="ECO:0000256" key="2">
    <source>
        <dbReference type="ARBA" id="ARBA00022884"/>
    </source>
</evidence>
<dbReference type="Pfam" id="PF00930">
    <property type="entry name" value="DPPIV_N"/>
    <property type="match status" value="1"/>
</dbReference>
<feature type="compositionally biased region" description="Basic and acidic residues" evidence="6">
    <location>
        <begin position="208"/>
        <end position="261"/>
    </location>
</feature>
<feature type="domain" description="RRM" evidence="7">
    <location>
        <begin position="658"/>
        <end position="735"/>
    </location>
</feature>
<comment type="similarity">
    <text evidence="1">Belongs to the peptidase S9B family. DPPIV subfamily.</text>
</comment>
<dbReference type="InterPro" id="IPR035979">
    <property type="entry name" value="RBD_domain_sf"/>
</dbReference>
<dbReference type="Gene3D" id="3.30.70.330">
    <property type="match status" value="1"/>
</dbReference>
<sequence length="1648" mass="187100">MRRKRERSATAKPKASPEKKVEKVRRTRGRRRKQSTSSGNESCEEVIAALVPENVAEPAETDVPLSNKEESPPETQDQVWQVKTAEGSGDGGEIQKLKICLKRPPSTPEAGDRSPRSKRKHTRATSSSDSMIVDTPEDKRKNRHRTRRSVCDSSEAAEKGNDTAHIGSDISIQKEIVVVDSVSTKNTEEPEGEQDLQIKSNSVTIMSNEEHQSKEVPAESNEIKSDSEVNKSEMNDEKTVTDEVKMEESDVKTVDSVKPEVTEVSTSSELITETMEGKEATSEVKVDSSSVKEDLSEAKEESPVVKESLSEVQNESTSESIQIVVCSEKTDTSKSETCSSAADKVEVDSKPSDKISDEECKPSENISDVESKPSEDVSKESDSNNESIQEKHEATDTLEKDTTQEGSVAFDKSDILEIHAEESKVDISDQEITEAQNDVPGKKEPEQAISRESEDKVSKSEDKMVESCKENGEPPQSEIKLSTNEPDVVAQSDNVVKESSPKEQSENAANTMKKVPERSESSQVNNEGSNNSNIVINRKRRWGSRPKLATQKSITISTDVLKEIIPDVKPVEFEEVIEEKKQKRFEVTEKIERPILPKIVIDNTENVEHKRNQEKNEMDKPVKEINNLTSSRKISIVKDSENVAVIRPPSPPRHKQTNILYITNLVRPFTLSQLRNLLQRTGRITENGFWIDRIKSKCFVIYENEDQAVETRHALHGVTWPVSNPKTLHVDFSTQEDFDQAKSNEENENNQVTSIPGTVEDWLREQDMKREKGELERPWERKTTREWDLGKDEKVKDKDKDRLHKEDRVLEKRRHHTPERSPEPAKKFKKKEEAPAKLLDDLFRKTKTTPCIYWLPLSAETIAIKEEQRRQHMAEHERRLQELRRGSHRRHYLHPRLLFRGPWFVWAVLVAFAAAQSPFTLEEFVRGQFAQRAFNGTWISDTEFTYTISGEPGIYVFDVSTLTRSVLVSGELLAFLNTSNPILSADRQYILAPSEVQSVYRYSTTARFALYEIATGNVTYIANHQRLQLCIFGGGHSLAYVLDNNVYYLPEDSAQAIQITNDGIPGVIYNGHTDWVYEEDVMYTGQATWFSTDGSYLAFASFNDTEVEAYSYYYFVDKTDPDDLYPELFDLKYPKVGRTNPTVNLRLVNLTDLVITNQVRWETLAPPTAVTEDHILGGVVWPTANEVAAHWLNRRQNYTVLRICNVNTGFCEEEHRQQPNGWVPIALPRFSRNGDFFVSTRWSLEQADGKIWQHLYVSIRVNGQIISSSITPGGFTVNNYVGMDEDNLSYYYTRTVAGAPWQSQVHVSGARAECLSCNIQLPDGGRCTWATATASRAGSYLTITCSSTNEPSATYLVDPLNNRVLFTWEDNAIVRERLREKIRPNSMIFTVPLQNGYPAPVRLWLPPGLNVNDTNTKYPMVYYVYSGPNTNTVFDTFTVGYFSYLTTSRNTIYMLADGRGSGLNGQDILYSLNNALGTVEVEDHFVILRQVLDRYEFIDRERVGIWGHSYGGYATLLTLVHDDDHLFQCGVSTAPVTSWLYYNTMYTERYMGLPTPEDNLSGYEAGDVTLLAEKLRGHDFYLMHGNADDNVHYQNAAKLMRALQERNIPFQQMSYPDEAHSLAGVNMHRYGTMNRYWEKCIRMPQEQN</sequence>
<feature type="compositionally biased region" description="Polar residues" evidence="6">
    <location>
        <begin position="310"/>
        <end position="321"/>
    </location>
</feature>
<evidence type="ECO:0000256" key="4">
    <source>
        <dbReference type="ARBA" id="ARBA00072929"/>
    </source>
</evidence>
<feature type="region of interest" description="Disordered" evidence="6">
    <location>
        <begin position="1"/>
        <end position="167"/>
    </location>
</feature>
<feature type="compositionally biased region" description="Basic residues" evidence="6">
    <location>
        <begin position="22"/>
        <end position="34"/>
    </location>
</feature>
<keyword evidence="3" id="KW-0325">Glycoprotein</keyword>
<name>A0AAJ6ZX39_PAPXU</name>
<dbReference type="GO" id="GO:0006508">
    <property type="term" value="P:proteolysis"/>
    <property type="evidence" value="ECO:0007669"/>
    <property type="project" value="InterPro"/>
</dbReference>
<dbReference type="InterPro" id="IPR029058">
    <property type="entry name" value="AB_hydrolase_fold"/>
</dbReference>
<feature type="compositionally biased region" description="Polar residues" evidence="6">
    <location>
        <begin position="521"/>
        <end position="535"/>
    </location>
</feature>
<feature type="region of interest" description="Disordered" evidence="6">
    <location>
        <begin position="182"/>
        <end position="539"/>
    </location>
</feature>
<dbReference type="GO" id="GO:0008236">
    <property type="term" value="F:serine-type peptidase activity"/>
    <property type="evidence" value="ECO:0007669"/>
    <property type="project" value="InterPro"/>
</dbReference>
<dbReference type="GO" id="GO:0008239">
    <property type="term" value="F:dipeptidyl-peptidase activity"/>
    <property type="evidence" value="ECO:0007669"/>
    <property type="project" value="TreeGrafter"/>
</dbReference>
<evidence type="ECO:0000256" key="5">
    <source>
        <dbReference type="PROSITE-ProRule" id="PRU00176"/>
    </source>
</evidence>
<dbReference type="InterPro" id="IPR002469">
    <property type="entry name" value="Peptidase_S9B_N"/>
</dbReference>
<feature type="region of interest" description="Disordered" evidence="6">
    <location>
        <begin position="739"/>
        <end position="764"/>
    </location>
</feature>
<gene>
    <name evidence="8" type="primary">LOC106127448</name>
</gene>
<dbReference type="InterPro" id="IPR050278">
    <property type="entry name" value="Serine_Prot_S9B/DPPIV"/>
</dbReference>
<dbReference type="Gene3D" id="3.40.50.1820">
    <property type="entry name" value="alpha/beta hydrolase"/>
    <property type="match status" value="1"/>
</dbReference>
<dbReference type="InterPro" id="IPR032552">
    <property type="entry name" value="RSB_motif"/>
</dbReference>
<dbReference type="FunFam" id="3.40.50.1820:FF:000003">
    <property type="entry name" value="Dipeptidyl peptidase 4"/>
    <property type="match status" value="1"/>
</dbReference>
<organism evidence="8">
    <name type="scientific">Papilio xuthus</name>
    <name type="common">Asian swallowtail butterfly</name>
    <dbReference type="NCBI Taxonomy" id="66420"/>
    <lineage>
        <taxon>Eukaryota</taxon>
        <taxon>Metazoa</taxon>
        <taxon>Ecdysozoa</taxon>
        <taxon>Arthropoda</taxon>
        <taxon>Hexapoda</taxon>
        <taxon>Insecta</taxon>
        <taxon>Pterygota</taxon>
        <taxon>Neoptera</taxon>
        <taxon>Endopterygota</taxon>
        <taxon>Lepidoptera</taxon>
        <taxon>Glossata</taxon>
        <taxon>Ditrysia</taxon>
        <taxon>Papilionoidea</taxon>
        <taxon>Papilionidae</taxon>
        <taxon>Papilioninae</taxon>
        <taxon>Papilio</taxon>
    </lineage>
</organism>
<reference evidence="8" key="1">
    <citation type="submission" date="2025-08" db="UniProtKB">
        <authorList>
            <consortium name="RefSeq"/>
        </authorList>
    </citation>
    <scope>IDENTIFICATION</scope>
</reference>
<dbReference type="CDD" id="cd12432">
    <property type="entry name" value="RRM_ACINU"/>
    <property type="match status" value="1"/>
</dbReference>
<dbReference type="Pfam" id="PF00326">
    <property type="entry name" value="Peptidase_S9"/>
    <property type="match status" value="1"/>
</dbReference>